<evidence type="ECO:0000259" key="1">
    <source>
        <dbReference type="Pfam" id="PF07883"/>
    </source>
</evidence>
<dbReference type="SUPFAM" id="SSF51182">
    <property type="entry name" value="RmlC-like cupins"/>
    <property type="match status" value="1"/>
</dbReference>
<dbReference type="EMBL" id="RCCJ01000001">
    <property type="protein sequence ID" value="RLJ70884.1"/>
    <property type="molecule type" value="Genomic_DNA"/>
</dbReference>
<gene>
    <name evidence="2" type="ORF">BCF55_1171</name>
</gene>
<dbReference type="RefSeq" id="WP_121011319.1">
    <property type="nucleotide sequence ID" value="NZ_RCCJ01000001.1"/>
</dbReference>
<evidence type="ECO:0000313" key="3">
    <source>
        <dbReference type="Proteomes" id="UP000267841"/>
    </source>
</evidence>
<dbReference type="InterPro" id="IPR013096">
    <property type="entry name" value="Cupin_2"/>
</dbReference>
<evidence type="ECO:0000313" key="2">
    <source>
        <dbReference type="EMBL" id="RLJ70884.1"/>
    </source>
</evidence>
<dbReference type="PANTHER" id="PTHR37694:SF1">
    <property type="entry name" value="SLR8022 PROTEIN"/>
    <property type="match status" value="1"/>
</dbReference>
<comment type="caution">
    <text evidence="2">The sequence shown here is derived from an EMBL/GenBank/DDBJ whole genome shotgun (WGS) entry which is preliminary data.</text>
</comment>
<dbReference type="Gene3D" id="2.60.120.10">
    <property type="entry name" value="Jelly Rolls"/>
    <property type="match status" value="1"/>
</dbReference>
<accession>A0A497XRI1</accession>
<dbReference type="PANTHER" id="PTHR37694">
    <property type="entry name" value="SLR8022 PROTEIN"/>
    <property type="match status" value="1"/>
</dbReference>
<sequence>MKHSLSSFFPTSSQLKKALLVDSKEARVIVFSMPAGSEIPAHTSPARVLLYCAKGSGKFLKGEEWIEVEEGDLVPCEPLEPHGMKADKDMVVMAVIAPAP</sequence>
<dbReference type="InterPro" id="IPR014710">
    <property type="entry name" value="RmlC-like_jellyroll"/>
</dbReference>
<keyword evidence="3" id="KW-1185">Reference proteome</keyword>
<organism evidence="2 3">
    <name type="scientific">Hydrogenivirga caldilitoris</name>
    <dbReference type="NCBI Taxonomy" id="246264"/>
    <lineage>
        <taxon>Bacteria</taxon>
        <taxon>Pseudomonadati</taxon>
        <taxon>Aquificota</taxon>
        <taxon>Aquificia</taxon>
        <taxon>Aquificales</taxon>
        <taxon>Aquificaceae</taxon>
        <taxon>Hydrogenivirga</taxon>
    </lineage>
</organism>
<proteinExistence type="predicted"/>
<protein>
    <submittedName>
        <fullName evidence="2">Cupin domain-containing protein</fullName>
    </submittedName>
</protein>
<dbReference type="OrthoDB" id="15355at2"/>
<reference evidence="2 3" key="1">
    <citation type="submission" date="2018-10" db="EMBL/GenBank/DDBJ databases">
        <title>Genomic Encyclopedia of Archaeal and Bacterial Type Strains, Phase II (KMG-II): from individual species to whole genera.</title>
        <authorList>
            <person name="Goeker M."/>
        </authorList>
    </citation>
    <scope>NUCLEOTIDE SEQUENCE [LARGE SCALE GENOMIC DNA]</scope>
    <source>
        <strain evidence="2 3">DSM 16510</strain>
    </source>
</reference>
<dbReference type="Proteomes" id="UP000267841">
    <property type="component" value="Unassembled WGS sequence"/>
</dbReference>
<dbReference type="InterPro" id="IPR011051">
    <property type="entry name" value="RmlC_Cupin_sf"/>
</dbReference>
<dbReference type="AlphaFoldDB" id="A0A497XRI1"/>
<feature type="domain" description="Cupin type-2" evidence="1">
    <location>
        <begin position="30"/>
        <end position="94"/>
    </location>
</feature>
<dbReference type="Pfam" id="PF07883">
    <property type="entry name" value="Cupin_2"/>
    <property type="match status" value="1"/>
</dbReference>
<name>A0A497XRI1_9AQUI</name>